<dbReference type="GO" id="GO:0070475">
    <property type="term" value="P:rRNA base methylation"/>
    <property type="evidence" value="ECO:0007669"/>
    <property type="project" value="TreeGrafter"/>
</dbReference>
<dbReference type="Gene3D" id="2.40.50.1070">
    <property type="match status" value="1"/>
</dbReference>
<reference evidence="6" key="2">
    <citation type="journal article" date="2022" name="Food Funct.">
        <title>Lactobacillus kefiranofaciens ZW18 from Kefir enhances the anti-tumor effect of anti-programmed cell death 1 (PD-1) immunotherapy by modulating the gut microbiota.</title>
        <authorList>
            <person name="Zhao J."/>
            <person name="Wang Y."/>
            <person name="Wang J."/>
            <person name="Lv M."/>
            <person name="Zhou C."/>
            <person name="Jia L."/>
            <person name="Geng W."/>
        </authorList>
    </citation>
    <scope>NUCLEOTIDE SEQUENCE</scope>
    <source>
        <strain evidence="6">ZW18</strain>
    </source>
</reference>
<dbReference type="PANTHER" id="PTHR11061:SF30">
    <property type="entry name" value="TRNA (URACIL(54)-C(5))-METHYLTRANSFERASE"/>
    <property type="match status" value="1"/>
</dbReference>
<keyword evidence="7" id="KW-1185">Reference proteome</keyword>
<dbReference type="Proteomes" id="UP001242513">
    <property type="component" value="Chromosome"/>
</dbReference>
<dbReference type="EC" id="2.1.1.190" evidence="6"/>
<evidence type="ECO:0000256" key="1">
    <source>
        <dbReference type="ARBA" id="ARBA00022603"/>
    </source>
</evidence>
<sequence length="425" mass="47414">MLFLAGEKVKAEVLAVHENTMAAKSVEIVKASPDRVQGDNEKWANNGYVRLANYKYDKQLEFKKSRIEQLLKKNEMDDVTVNDVIPSPKKLTYRNELVLPVREINGQLEVGFYEPRTAKFIPLNSYLIANENVAQDILGVRDILRKLKVSAYNPETNTGFIRDIDVRRSHSNNGMIVTLVTHENDHYDLPEIVGLVTQTMHNINGIVLNYNPHKPTDVTDSEQIFGKSNIPIWGDDYVEDTINDMTFKVSPKSFFQANGSQLQTIMDLALNLADLHPDDKLIDAYCGVGTLGLLAAKDVASVRGIENAQVTIEDARANAKKNKIDNITFYNGSVEQILARFAKNGENADVIITAPPVKGLSQGFIDAAVEMKPRRIVYGSANPDTMVRDLKRFKNSGYTTSKLLPIDTSPQTPDLKCFCVLTPAK</sequence>
<evidence type="ECO:0000256" key="2">
    <source>
        <dbReference type="ARBA" id="ARBA00022679"/>
    </source>
</evidence>
<protein>
    <submittedName>
        <fullName evidence="6">23S rRNA (Uracil(1939)-C(5))-methyltransferase RlmD</fullName>
        <ecNumber evidence="6">2.1.1.190</ecNumber>
    </submittedName>
    <submittedName>
        <fullName evidence="5">23S rRNA (Uracil1939-C5)-methyltransferase</fullName>
    </submittedName>
</protein>
<comment type="caution">
    <text evidence="4">Lacks conserved residue(s) required for the propagation of feature annotation.</text>
</comment>
<feature type="binding site" evidence="4">
    <location>
        <position position="306"/>
    </location>
    <ligand>
        <name>S-adenosyl-L-methionine</name>
        <dbReference type="ChEBI" id="CHEBI:59789"/>
    </ligand>
</feature>
<dbReference type="SUPFAM" id="SSF53335">
    <property type="entry name" value="S-adenosyl-L-methionine-dependent methyltransferases"/>
    <property type="match status" value="1"/>
</dbReference>
<dbReference type="PROSITE" id="PS51687">
    <property type="entry name" value="SAM_MT_RNA_M5U"/>
    <property type="match status" value="1"/>
</dbReference>
<evidence type="ECO:0000313" key="6">
    <source>
        <dbReference type="EMBL" id="WGO86407.1"/>
    </source>
</evidence>
<dbReference type="NCBIfam" id="TIGR00479">
    <property type="entry name" value="rumA"/>
    <property type="match status" value="1"/>
</dbReference>
<proteinExistence type="inferred from homology"/>
<evidence type="ECO:0000256" key="3">
    <source>
        <dbReference type="ARBA" id="ARBA00022691"/>
    </source>
</evidence>
<dbReference type="InterPro" id="IPR029063">
    <property type="entry name" value="SAM-dependent_MTases_sf"/>
</dbReference>
<keyword evidence="1 4" id="KW-0489">Methyltransferase</keyword>
<reference evidence="6" key="3">
    <citation type="submission" date="2023-04" db="EMBL/GenBank/DDBJ databases">
        <authorList>
            <person name="Wang Y."/>
        </authorList>
    </citation>
    <scope>NUCLEOTIDE SEQUENCE</scope>
    <source>
        <strain evidence="6">ZW18</strain>
    </source>
</reference>
<dbReference type="Gene3D" id="3.40.50.150">
    <property type="entry name" value="Vaccinia Virus protein VP39"/>
    <property type="match status" value="1"/>
</dbReference>
<keyword evidence="3 4" id="KW-0949">S-adenosyl-L-methionine</keyword>
<evidence type="ECO:0000313" key="5">
    <source>
        <dbReference type="EMBL" id="SDA48433.1"/>
    </source>
</evidence>
<reference evidence="5 7" key="1">
    <citation type="submission" date="2016-10" db="EMBL/GenBank/DDBJ databases">
        <authorList>
            <person name="Varghese N."/>
            <person name="Submissions S."/>
        </authorList>
    </citation>
    <scope>NUCLEOTIDE SEQUENCE [LARGE SCALE GENOMIC DNA]</scope>
    <source>
        <strain evidence="5 7">ATCC 43761</strain>
    </source>
</reference>
<keyword evidence="2 4" id="KW-0808">Transferase</keyword>
<dbReference type="CDD" id="cd02440">
    <property type="entry name" value="AdoMet_MTases"/>
    <property type="match status" value="1"/>
</dbReference>
<dbReference type="GO" id="GO:0070041">
    <property type="term" value="F:rRNA (uridine-C5-)-methyltransferase activity"/>
    <property type="evidence" value="ECO:0007669"/>
    <property type="project" value="TreeGrafter"/>
</dbReference>
<accession>A0AAX3UFG4</accession>
<evidence type="ECO:0000313" key="7">
    <source>
        <dbReference type="Proteomes" id="UP000181860"/>
    </source>
</evidence>
<organism evidence="6 8">
    <name type="scientific">Lactobacillus kefiranofaciens</name>
    <dbReference type="NCBI Taxonomy" id="267818"/>
    <lineage>
        <taxon>Bacteria</taxon>
        <taxon>Bacillati</taxon>
        <taxon>Bacillota</taxon>
        <taxon>Bacilli</taxon>
        <taxon>Lactobacillales</taxon>
        <taxon>Lactobacillaceae</taxon>
        <taxon>Lactobacillus</taxon>
    </lineage>
</organism>
<dbReference type="EMBL" id="FMXC01000006">
    <property type="protein sequence ID" value="SDA48433.1"/>
    <property type="molecule type" value="Genomic_DNA"/>
</dbReference>
<dbReference type="Pfam" id="PF05958">
    <property type="entry name" value="tRNA_U5-meth_tr"/>
    <property type="match status" value="1"/>
</dbReference>
<dbReference type="RefSeq" id="WP_013854063.1">
    <property type="nucleotide sequence ID" value="NZ_CP123735.1"/>
</dbReference>
<dbReference type="AlphaFoldDB" id="A0AAX3UFG4"/>
<dbReference type="PANTHER" id="PTHR11061">
    <property type="entry name" value="RNA M5U METHYLTRANSFERASE"/>
    <property type="match status" value="1"/>
</dbReference>
<dbReference type="EMBL" id="CP123735">
    <property type="protein sequence ID" value="WGO86407.1"/>
    <property type="molecule type" value="Genomic_DNA"/>
</dbReference>
<feature type="binding site" evidence="4">
    <location>
        <position position="285"/>
    </location>
    <ligand>
        <name>S-adenosyl-L-methionine</name>
        <dbReference type="ChEBI" id="CHEBI:59789"/>
    </ligand>
</feature>
<gene>
    <name evidence="6" type="primary">rlmD</name>
    <name evidence="6" type="ORF">QEJ78_02755</name>
    <name evidence="5" type="ORF">SAMN02983011_00837</name>
</gene>
<name>A0AAX3UFG4_9LACO</name>
<evidence type="ECO:0000313" key="8">
    <source>
        <dbReference type="Proteomes" id="UP001242513"/>
    </source>
</evidence>
<evidence type="ECO:0000256" key="4">
    <source>
        <dbReference type="PROSITE-ProRule" id="PRU01024"/>
    </source>
</evidence>
<dbReference type="InterPro" id="IPR010280">
    <property type="entry name" value="U5_MeTrfase_fam"/>
</dbReference>
<feature type="binding site" evidence="4">
    <location>
        <position position="256"/>
    </location>
    <ligand>
        <name>S-adenosyl-L-methionine</name>
        <dbReference type="ChEBI" id="CHEBI:59789"/>
    </ligand>
</feature>
<comment type="similarity">
    <text evidence="4">Belongs to the class I-like SAM-binding methyltransferase superfamily. RNA M5U methyltransferase family.</text>
</comment>
<dbReference type="Proteomes" id="UP000181860">
    <property type="component" value="Unassembled WGS sequence"/>
</dbReference>